<sequence>MTAGGPLRILLSEWAALRLRGPIAASLAGRPLELVIAQHALPGTELDLAFMTRDVTGKSTKHELEPATQHFHDLLRRAPGLRWVQTHSAGADRPVFLELLERGVAVTTASGANAAVVAQTAVAGVLALARGFPRLLAAQRERRWMPPDAGAPRDLDGQTAVIVGWGPVGQKIAAMLAAAGLRCVAARRNALPAAEGTETVGYDGLASVLPRADWLLLACPLTPRTRGLVDAAMLALLPAGAHLVNVARGEVAVEADLVAALRSGRLAGAYLDVFEHEPLGQESPLWTLENVIVTPHCAGHSDGNEPRVDAMFLANLARWMRDEPLANRTA</sequence>
<dbReference type="InterPro" id="IPR006140">
    <property type="entry name" value="D-isomer_DH_NAD-bd"/>
</dbReference>
<dbReference type="PANTHER" id="PTHR43333:SF1">
    <property type="entry name" value="D-ISOMER SPECIFIC 2-HYDROXYACID DEHYDROGENASE NAD-BINDING DOMAIN-CONTAINING PROTEIN"/>
    <property type="match status" value="1"/>
</dbReference>
<gene>
    <name evidence="6" type="ORF">ACFPOE_02680</name>
</gene>
<dbReference type="Pfam" id="PF02826">
    <property type="entry name" value="2-Hacid_dh_C"/>
    <property type="match status" value="1"/>
</dbReference>
<proteinExistence type="inferred from homology"/>
<evidence type="ECO:0000256" key="3">
    <source>
        <dbReference type="RuleBase" id="RU003719"/>
    </source>
</evidence>
<dbReference type="Proteomes" id="UP001596037">
    <property type="component" value="Unassembled WGS sequence"/>
</dbReference>
<dbReference type="Pfam" id="PF00389">
    <property type="entry name" value="2-Hacid_dh"/>
    <property type="match status" value="1"/>
</dbReference>
<name>A0ABW0N7F7_9BURK</name>
<comment type="caution">
    <text evidence="6">The sequence shown here is derived from an EMBL/GenBank/DDBJ whole genome shotgun (WGS) entry which is preliminary data.</text>
</comment>
<dbReference type="SUPFAM" id="SSF51735">
    <property type="entry name" value="NAD(P)-binding Rossmann-fold domains"/>
    <property type="match status" value="1"/>
</dbReference>
<keyword evidence="7" id="KW-1185">Reference proteome</keyword>
<reference evidence="7" key="1">
    <citation type="journal article" date="2019" name="Int. J. Syst. Evol. Microbiol.">
        <title>The Global Catalogue of Microorganisms (GCM) 10K type strain sequencing project: providing services to taxonomists for standard genome sequencing and annotation.</title>
        <authorList>
            <consortium name="The Broad Institute Genomics Platform"/>
            <consortium name="The Broad Institute Genome Sequencing Center for Infectious Disease"/>
            <person name="Wu L."/>
            <person name="Ma J."/>
        </authorList>
    </citation>
    <scope>NUCLEOTIDE SEQUENCE [LARGE SCALE GENOMIC DNA]</scope>
    <source>
        <strain evidence="7">CCUG 57401</strain>
    </source>
</reference>
<evidence type="ECO:0000313" key="7">
    <source>
        <dbReference type="Proteomes" id="UP001596037"/>
    </source>
</evidence>
<dbReference type="RefSeq" id="WP_376848793.1">
    <property type="nucleotide sequence ID" value="NZ_JBHSMF010000002.1"/>
</dbReference>
<feature type="domain" description="D-isomer specific 2-hydroxyacid dehydrogenase NAD-binding" evidence="5">
    <location>
        <begin position="123"/>
        <end position="298"/>
    </location>
</feature>
<dbReference type="Gene3D" id="3.40.50.720">
    <property type="entry name" value="NAD(P)-binding Rossmann-like Domain"/>
    <property type="match status" value="2"/>
</dbReference>
<organism evidence="6 7">
    <name type="scientific">Caenimonas terrae</name>
    <dbReference type="NCBI Taxonomy" id="696074"/>
    <lineage>
        <taxon>Bacteria</taxon>
        <taxon>Pseudomonadati</taxon>
        <taxon>Pseudomonadota</taxon>
        <taxon>Betaproteobacteria</taxon>
        <taxon>Burkholderiales</taxon>
        <taxon>Comamonadaceae</taxon>
        <taxon>Caenimonas</taxon>
    </lineage>
</organism>
<evidence type="ECO:0000313" key="6">
    <source>
        <dbReference type="EMBL" id="MFC5496425.1"/>
    </source>
</evidence>
<evidence type="ECO:0000259" key="4">
    <source>
        <dbReference type="Pfam" id="PF00389"/>
    </source>
</evidence>
<dbReference type="EMBL" id="JBHSMF010000002">
    <property type="protein sequence ID" value="MFC5496425.1"/>
    <property type="molecule type" value="Genomic_DNA"/>
</dbReference>
<keyword evidence="1 3" id="KW-0560">Oxidoreductase</keyword>
<dbReference type="InterPro" id="IPR006139">
    <property type="entry name" value="D-isomer_2_OHA_DH_cat_dom"/>
</dbReference>
<dbReference type="SUPFAM" id="SSF52283">
    <property type="entry name" value="Formate/glycerate dehydrogenase catalytic domain-like"/>
    <property type="match status" value="1"/>
</dbReference>
<dbReference type="CDD" id="cd05300">
    <property type="entry name" value="2-Hacid_dh_1"/>
    <property type="match status" value="1"/>
</dbReference>
<dbReference type="PANTHER" id="PTHR43333">
    <property type="entry name" value="2-HACID_DH_C DOMAIN-CONTAINING PROTEIN"/>
    <property type="match status" value="1"/>
</dbReference>
<evidence type="ECO:0000256" key="1">
    <source>
        <dbReference type="ARBA" id="ARBA00023002"/>
    </source>
</evidence>
<evidence type="ECO:0000256" key="2">
    <source>
        <dbReference type="ARBA" id="ARBA00023027"/>
    </source>
</evidence>
<comment type="similarity">
    <text evidence="3">Belongs to the D-isomer specific 2-hydroxyacid dehydrogenase family.</text>
</comment>
<keyword evidence="2" id="KW-0520">NAD</keyword>
<protein>
    <submittedName>
        <fullName evidence="6">D-2-hydroxyacid dehydrogenase</fullName>
    </submittedName>
</protein>
<accession>A0ABW0N7F7</accession>
<dbReference type="InterPro" id="IPR036291">
    <property type="entry name" value="NAD(P)-bd_dom_sf"/>
</dbReference>
<feature type="domain" description="D-isomer specific 2-hydroxyacid dehydrogenase catalytic" evidence="4">
    <location>
        <begin position="72"/>
        <end position="328"/>
    </location>
</feature>
<evidence type="ECO:0000259" key="5">
    <source>
        <dbReference type="Pfam" id="PF02826"/>
    </source>
</evidence>